<keyword evidence="4 5" id="KW-0472">Membrane</keyword>
<gene>
    <name evidence="6" type="ordered locus">Cwoe_5573</name>
</gene>
<evidence type="ECO:0000256" key="2">
    <source>
        <dbReference type="ARBA" id="ARBA00022692"/>
    </source>
</evidence>
<evidence type="ECO:0000313" key="7">
    <source>
        <dbReference type="Proteomes" id="UP000008229"/>
    </source>
</evidence>
<dbReference type="OrthoDB" id="9806785at2"/>
<feature type="transmembrane region" description="Helical" evidence="5">
    <location>
        <begin position="257"/>
        <end position="276"/>
    </location>
</feature>
<name>D3F0P4_CONWI</name>
<feature type="transmembrane region" description="Helical" evidence="5">
    <location>
        <begin position="202"/>
        <end position="220"/>
    </location>
</feature>
<dbReference type="HOGENOM" id="CLU_034788_0_1_11"/>
<comment type="subcellular location">
    <subcellularLocation>
        <location evidence="1">Membrane</location>
        <topology evidence="1">Multi-pass membrane protein</topology>
    </subcellularLocation>
</comment>
<evidence type="ECO:0000256" key="3">
    <source>
        <dbReference type="ARBA" id="ARBA00022989"/>
    </source>
</evidence>
<keyword evidence="3 5" id="KW-1133">Transmembrane helix</keyword>
<dbReference type="PANTHER" id="PTHR10361">
    <property type="entry name" value="SODIUM-BILE ACID COTRANSPORTER"/>
    <property type="match status" value="1"/>
</dbReference>
<dbReference type="EMBL" id="CP001854">
    <property type="protein sequence ID" value="ADB53978.1"/>
    <property type="molecule type" value="Genomic_DNA"/>
</dbReference>
<accession>D3F0P4</accession>
<reference evidence="7" key="2">
    <citation type="submission" date="2010-01" db="EMBL/GenBank/DDBJ databases">
        <title>The complete genome of Conexibacter woesei DSM 14684.</title>
        <authorList>
            <consortium name="US DOE Joint Genome Institute (JGI-PGF)"/>
            <person name="Lucas S."/>
            <person name="Copeland A."/>
            <person name="Lapidus A."/>
            <person name="Glavina del Rio T."/>
            <person name="Dalin E."/>
            <person name="Tice H."/>
            <person name="Bruce D."/>
            <person name="Goodwin L."/>
            <person name="Pitluck S."/>
            <person name="Kyrpides N."/>
            <person name="Mavromatis K."/>
            <person name="Ivanova N."/>
            <person name="Mikhailova N."/>
            <person name="Chertkov O."/>
            <person name="Brettin T."/>
            <person name="Detter J.C."/>
            <person name="Han C."/>
            <person name="Larimer F."/>
            <person name="Land M."/>
            <person name="Hauser L."/>
            <person name="Markowitz V."/>
            <person name="Cheng J.-F."/>
            <person name="Hugenholtz P."/>
            <person name="Woyke T."/>
            <person name="Wu D."/>
            <person name="Pukall R."/>
            <person name="Steenblock K."/>
            <person name="Schneider S."/>
            <person name="Klenk H.-P."/>
            <person name="Eisen J.A."/>
        </authorList>
    </citation>
    <scope>NUCLEOTIDE SEQUENCE [LARGE SCALE GENOMIC DNA]</scope>
    <source>
        <strain evidence="7">DSM 14684 / CIP 108061 / JCM 11494 / NBRC 100937 / ID131577</strain>
    </source>
</reference>
<sequence precursor="true">MEDSILTTLLLPAALAIIMISLGLELTRADFRRVVQEPRGVTIGLVNLVLISPALAFGIAELFDLPAGLAVGLVLLGASPGGTMANVLTHLARGDTALSVTMTAISSLAAAITVPLFLELASRHFDAQALVGDVSMGGVVARVFLITLVPVAIGMTIRDRWPEWTANARPHVAKVAAGLFLLVVVSAVAAEHEKALDNLGEVAGAALALNVAAMTVSFTVSKLARLDDRRATAIALELGVHNATLAIAVGASLATVLTIPAAVYAMFMFITGGLFAKAMHRRNTRAAARAPAAV</sequence>
<feature type="transmembrane region" description="Helical" evidence="5">
    <location>
        <begin position="232"/>
        <end position="251"/>
    </location>
</feature>
<dbReference type="AlphaFoldDB" id="D3F0P4"/>
<feature type="transmembrane region" description="Helical" evidence="5">
    <location>
        <begin position="6"/>
        <end position="27"/>
    </location>
</feature>
<evidence type="ECO:0000313" key="6">
    <source>
        <dbReference type="EMBL" id="ADB53978.1"/>
    </source>
</evidence>
<evidence type="ECO:0000256" key="4">
    <source>
        <dbReference type="ARBA" id="ARBA00023136"/>
    </source>
</evidence>
<evidence type="ECO:0000256" key="5">
    <source>
        <dbReference type="SAM" id="Phobius"/>
    </source>
</evidence>
<organism evidence="6 7">
    <name type="scientific">Conexibacter woesei (strain DSM 14684 / CCUG 47730 / CIP 108061 / JCM 11494 / NBRC 100937 / ID131577)</name>
    <dbReference type="NCBI Taxonomy" id="469383"/>
    <lineage>
        <taxon>Bacteria</taxon>
        <taxon>Bacillati</taxon>
        <taxon>Actinomycetota</taxon>
        <taxon>Thermoleophilia</taxon>
        <taxon>Solirubrobacterales</taxon>
        <taxon>Conexibacteraceae</taxon>
        <taxon>Conexibacter</taxon>
    </lineage>
</organism>
<feature type="transmembrane region" description="Helical" evidence="5">
    <location>
        <begin position="39"/>
        <end position="59"/>
    </location>
</feature>
<feature type="transmembrane region" description="Helical" evidence="5">
    <location>
        <begin position="130"/>
        <end position="151"/>
    </location>
</feature>
<reference evidence="6 7" key="1">
    <citation type="journal article" date="2010" name="Stand. Genomic Sci.">
        <title>Complete genome sequence of Conexibacter woesei type strain (ID131577).</title>
        <authorList>
            <person name="Pukall R."/>
            <person name="Lapidus A."/>
            <person name="Glavina Del Rio T."/>
            <person name="Copeland A."/>
            <person name="Tice H."/>
            <person name="Cheng J.-F."/>
            <person name="Lucas S."/>
            <person name="Chen F."/>
            <person name="Nolan M."/>
            <person name="Bruce D."/>
            <person name="Goodwin L."/>
            <person name="Pitluck S."/>
            <person name="Mavromatis K."/>
            <person name="Ivanova N."/>
            <person name="Ovchinnikova G."/>
            <person name="Pati A."/>
            <person name="Chen A."/>
            <person name="Palaniappan K."/>
            <person name="Land M."/>
            <person name="Hauser L."/>
            <person name="Chang Y.-J."/>
            <person name="Jeffries C.D."/>
            <person name="Chain P."/>
            <person name="Meincke L."/>
            <person name="Sims D."/>
            <person name="Brettin T."/>
            <person name="Detter J.C."/>
            <person name="Rohde M."/>
            <person name="Goeker M."/>
            <person name="Bristow J."/>
            <person name="Eisen J.A."/>
            <person name="Markowitz V."/>
            <person name="Kyrpides N.C."/>
            <person name="Klenk H.-P."/>
            <person name="Hugenholtz P."/>
        </authorList>
    </citation>
    <scope>NUCLEOTIDE SEQUENCE [LARGE SCALE GENOMIC DNA]</scope>
    <source>
        <strain evidence="7">DSM 14684 / CIP 108061 / JCM 11494 / NBRC 100937 / ID131577</strain>
    </source>
</reference>
<evidence type="ECO:0000256" key="1">
    <source>
        <dbReference type="ARBA" id="ARBA00004141"/>
    </source>
</evidence>
<dbReference type="Pfam" id="PF01758">
    <property type="entry name" value="SBF"/>
    <property type="match status" value="1"/>
</dbReference>
<feature type="transmembrane region" description="Helical" evidence="5">
    <location>
        <begin position="65"/>
        <end position="85"/>
    </location>
</feature>
<dbReference type="Proteomes" id="UP000008229">
    <property type="component" value="Chromosome"/>
</dbReference>
<feature type="transmembrane region" description="Helical" evidence="5">
    <location>
        <begin position="172"/>
        <end position="190"/>
    </location>
</feature>
<dbReference type="eggNOG" id="COG0385">
    <property type="taxonomic scope" value="Bacteria"/>
</dbReference>
<dbReference type="InterPro" id="IPR002657">
    <property type="entry name" value="BilAc:Na_symport/Acr3"/>
</dbReference>
<dbReference type="KEGG" id="cwo:Cwoe_5573"/>
<keyword evidence="2 5" id="KW-0812">Transmembrane</keyword>
<proteinExistence type="predicted"/>
<keyword evidence="7" id="KW-1185">Reference proteome</keyword>
<dbReference type="InterPro" id="IPR004710">
    <property type="entry name" value="Bilac:Na_transpt"/>
</dbReference>
<feature type="transmembrane region" description="Helical" evidence="5">
    <location>
        <begin position="97"/>
        <end position="118"/>
    </location>
</feature>
<dbReference type="InterPro" id="IPR038770">
    <property type="entry name" value="Na+/solute_symporter_sf"/>
</dbReference>
<dbReference type="STRING" id="469383.Cwoe_5573"/>
<dbReference type="GO" id="GO:0016020">
    <property type="term" value="C:membrane"/>
    <property type="evidence" value="ECO:0007669"/>
    <property type="project" value="UniProtKB-SubCell"/>
</dbReference>
<protein>
    <submittedName>
        <fullName evidence="6">Bile acid:sodium symporter</fullName>
    </submittedName>
</protein>
<dbReference type="Gene3D" id="1.20.1530.20">
    <property type="match status" value="1"/>
</dbReference>
<dbReference type="PANTHER" id="PTHR10361:SF24">
    <property type="entry name" value="P3 PROTEIN"/>
    <property type="match status" value="1"/>
</dbReference>
<dbReference type="RefSeq" id="WP_012937029.1">
    <property type="nucleotide sequence ID" value="NC_013739.1"/>
</dbReference>